<protein>
    <recommendedName>
        <fullName evidence="1">Head completion nuclease</fullName>
        <ecNumber evidence="1">3.1.-.-</ecNumber>
    </recommendedName>
</protein>
<reference evidence="4" key="1">
    <citation type="submission" date="2018-01" db="EMBL/GenBank/DDBJ databases">
        <title>Direct submission.</title>
        <authorList>
            <person name="Ciacci N."/>
        </authorList>
    </citation>
    <scope>NUCLEOTIDE SEQUENCE [LARGE SCALE GENOMIC DNA]</scope>
</reference>
<keyword evidence="1" id="KW-0540">Nuclease</keyword>
<accession>A0A2I6UG50</accession>
<keyword evidence="1" id="KW-0378">Hydrolase</keyword>
<dbReference type="GO" id="GO:0004527">
    <property type="term" value="F:exonuclease activity"/>
    <property type="evidence" value="ECO:0007669"/>
    <property type="project" value="UniProtKB-UniRule"/>
</dbReference>
<keyword evidence="1" id="KW-0255">Endonuclease</keyword>
<keyword evidence="1" id="KW-0269">Exonuclease</keyword>
<feature type="active site" evidence="1">
    <location>
        <position position="84"/>
    </location>
</feature>
<organism evidence="3 4">
    <name type="scientific">Klebsiella phage vB_Kpn_F48</name>
    <dbReference type="NCBI Taxonomy" id="2070028"/>
    <lineage>
        <taxon>Viruses</taxon>
        <taxon>Duplodnaviria</taxon>
        <taxon>Heunggongvirae</taxon>
        <taxon>Uroviricota</taxon>
        <taxon>Caudoviricetes</taxon>
        <taxon>Marfavirus</taxon>
        <taxon>Marfavirus F48</taxon>
    </lineage>
</organism>
<keyword evidence="4" id="KW-1185">Reference proteome</keyword>
<proteinExistence type="inferred from homology"/>
<comment type="function">
    <text evidence="1">During phage morphogenesis, plays an essential role in the head-tail joining step. The associated nuclease activity is essential for morphogenesis, possibly by cleaving packaged DNA to enable the joining of heads to tails. Displays both exo- and endonuclease activity.</text>
</comment>
<evidence type="ECO:0000313" key="3">
    <source>
        <dbReference type="EMBL" id="AUO78887.1"/>
    </source>
</evidence>
<feature type="active site" evidence="1">
    <location>
        <position position="68"/>
    </location>
</feature>
<dbReference type="Pfam" id="PF08722">
    <property type="entry name" value="Tn7_TnsA-like_N"/>
    <property type="match status" value="1"/>
</dbReference>
<gene>
    <name evidence="3" type="ORF">vBKpnF48_262</name>
</gene>
<evidence type="ECO:0000256" key="1">
    <source>
        <dbReference type="HAMAP-Rule" id="MF_04160"/>
    </source>
</evidence>
<dbReference type="EMBL" id="MG746602">
    <property type="protein sequence ID" value="AUO78887.1"/>
    <property type="molecule type" value="Genomic_DNA"/>
</dbReference>
<dbReference type="InterPro" id="IPR014833">
    <property type="entry name" value="TnsA_N"/>
</dbReference>
<feature type="active site" evidence="1">
    <location>
        <position position="29"/>
    </location>
</feature>
<feature type="domain" description="TnsA endonuclease N-terminal" evidence="2">
    <location>
        <begin position="39"/>
        <end position="139"/>
    </location>
</feature>
<dbReference type="HAMAP" id="MF_04160">
    <property type="entry name" value="NUCL_HEAD_T4"/>
    <property type="match status" value="1"/>
</dbReference>
<dbReference type="Proteomes" id="UP000240294">
    <property type="component" value="Genome"/>
</dbReference>
<sequence>MAYSGKFMPENISKYKGDVRKITYRSSWEQYLMRWLDRHPEVVQWNSEEVVIPYFCNAEGKKRRYFMDFWVRFKDGQQFFFEVKPAKETVPPPKPVKLTTAAKKRYINEVYTYSVNQDKWKAAQATADKMGIQFRLITEHSLKKLGWKG</sequence>
<dbReference type="Gene3D" id="3.40.91.30">
    <property type="match status" value="1"/>
</dbReference>
<evidence type="ECO:0000313" key="4">
    <source>
        <dbReference type="Proteomes" id="UP000240294"/>
    </source>
</evidence>
<dbReference type="EC" id="3.1.-.-" evidence="1"/>
<comment type="similarity">
    <text evidence="1">Belongs to the Caudovirales head completion nuclease family.</text>
</comment>
<name>A0A2I6UG50_9CAUD</name>
<evidence type="ECO:0000259" key="2">
    <source>
        <dbReference type="Pfam" id="PF08722"/>
    </source>
</evidence>
<dbReference type="GO" id="GO:0004519">
    <property type="term" value="F:endonuclease activity"/>
    <property type="evidence" value="ECO:0007669"/>
    <property type="project" value="UniProtKB-UniRule"/>
</dbReference>
<dbReference type="InterPro" id="IPR046390">
    <property type="entry name" value="NUCL_HEAD_T4"/>
</dbReference>